<reference evidence="2 3" key="1">
    <citation type="submission" date="2020-08" db="EMBL/GenBank/DDBJ databases">
        <title>Sequencing the genomes of 1000 actinobacteria strains.</title>
        <authorList>
            <person name="Klenk H.-P."/>
        </authorList>
    </citation>
    <scope>NUCLEOTIDE SEQUENCE [LARGE SCALE GENOMIC DNA]</scope>
    <source>
        <strain evidence="2 3">DSM 102030</strain>
    </source>
</reference>
<keyword evidence="1" id="KW-1133">Transmembrane helix</keyword>
<keyword evidence="1" id="KW-0472">Membrane</keyword>
<evidence type="ECO:0000256" key="1">
    <source>
        <dbReference type="SAM" id="Phobius"/>
    </source>
</evidence>
<evidence type="ECO:0000313" key="3">
    <source>
        <dbReference type="Proteomes" id="UP000523007"/>
    </source>
</evidence>
<dbReference type="Proteomes" id="UP000523007">
    <property type="component" value="Unassembled WGS sequence"/>
</dbReference>
<organism evidence="2 3">
    <name type="scientific">Lipingzhangella halophila</name>
    <dbReference type="NCBI Taxonomy" id="1783352"/>
    <lineage>
        <taxon>Bacteria</taxon>
        <taxon>Bacillati</taxon>
        <taxon>Actinomycetota</taxon>
        <taxon>Actinomycetes</taxon>
        <taxon>Streptosporangiales</taxon>
        <taxon>Nocardiopsidaceae</taxon>
        <taxon>Lipingzhangella</taxon>
    </lineage>
</organism>
<comment type="caution">
    <text evidence="2">The sequence shown here is derived from an EMBL/GenBank/DDBJ whole genome shotgun (WGS) entry which is preliminary data.</text>
</comment>
<sequence length="43" mass="4622">MICPLVSVTSYGVGTMPEIYLELLALIVVAAAVVRYANNSHKD</sequence>
<proteinExistence type="predicted"/>
<dbReference type="AlphaFoldDB" id="A0A7W7W4M3"/>
<dbReference type="EMBL" id="JACHJT010000001">
    <property type="protein sequence ID" value="MBB4934317.1"/>
    <property type="molecule type" value="Genomic_DNA"/>
</dbReference>
<gene>
    <name evidence="2" type="ORF">F4561_005137</name>
</gene>
<keyword evidence="3" id="KW-1185">Reference proteome</keyword>
<name>A0A7W7W4M3_9ACTN</name>
<accession>A0A7W7W4M3</accession>
<feature type="transmembrane region" description="Helical" evidence="1">
    <location>
        <begin position="19"/>
        <end position="37"/>
    </location>
</feature>
<protein>
    <submittedName>
        <fullName evidence="2">Uncharacterized protein</fullName>
    </submittedName>
</protein>
<evidence type="ECO:0000313" key="2">
    <source>
        <dbReference type="EMBL" id="MBB4934317.1"/>
    </source>
</evidence>
<keyword evidence="1" id="KW-0812">Transmembrane</keyword>